<keyword evidence="4 6" id="KW-0862">Zinc</keyword>
<proteinExistence type="inferred from homology"/>
<dbReference type="EC" id="3.4.24.-" evidence="6"/>
<organism evidence="9 10">
    <name type="scientific">Mesomycoplasma lagogenitalium</name>
    <dbReference type="NCBI Taxonomy" id="171286"/>
    <lineage>
        <taxon>Bacteria</taxon>
        <taxon>Bacillati</taxon>
        <taxon>Mycoplasmatota</taxon>
        <taxon>Mycoplasmoidales</taxon>
        <taxon>Metamycoplasmataceae</taxon>
        <taxon>Mesomycoplasma</taxon>
    </lineage>
</organism>
<comment type="function">
    <text evidence="6">Has oligopeptidase activity and degrades a variety of small bioactive peptides.</text>
</comment>
<evidence type="ECO:0000256" key="4">
    <source>
        <dbReference type="ARBA" id="ARBA00022833"/>
    </source>
</evidence>
<dbReference type="SUPFAM" id="SSF55486">
    <property type="entry name" value="Metalloproteases ('zincins'), catalytic domain"/>
    <property type="match status" value="1"/>
</dbReference>
<dbReference type="EMBL" id="CP122979">
    <property type="protein sequence ID" value="WGI36329.1"/>
    <property type="molecule type" value="Genomic_DNA"/>
</dbReference>
<protein>
    <recommendedName>
        <fullName evidence="6">Oligopeptidase F</fullName>
        <ecNumber evidence="6">3.4.24.-</ecNumber>
    </recommendedName>
</protein>
<evidence type="ECO:0000313" key="10">
    <source>
        <dbReference type="Proteomes" id="UP001179842"/>
    </source>
</evidence>
<evidence type="ECO:0000259" key="8">
    <source>
        <dbReference type="Pfam" id="PF08439"/>
    </source>
</evidence>
<dbReference type="Gene3D" id="1.10.1370.20">
    <property type="entry name" value="Oligoendopeptidase f, C-terminal domain"/>
    <property type="match status" value="1"/>
</dbReference>
<dbReference type="NCBIfam" id="TIGR00181">
    <property type="entry name" value="pepF"/>
    <property type="match status" value="1"/>
</dbReference>
<dbReference type="Proteomes" id="UP001179842">
    <property type="component" value="Chromosome"/>
</dbReference>
<keyword evidence="2 6" id="KW-0479">Metal-binding</keyword>
<evidence type="ECO:0000256" key="1">
    <source>
        <dbReference type="ARBA" id="ARBA00022670"/>
    </source>
</evidence>
<evidence type="ECO:0000256" key="5">
    <source>
        <dbReference type="ARBA" id="ARBA00023049"/>
    </source>
</evidence>
<accession>A0ABY8LSU4</accession>
<dbReference type="PANTHER" id="PTHR11804:SF84">
    <property type="entry name" value="SACCHAROLYSIN"/>
    <property type="match status" value="1"/>
</dbReference>
<dbReference type="InterPro" id="IPR042088">
    <property type="entry name" value="OligoPept_F_C"/>
</dbReference>
<keyword evidence="5 6" id="KW-0482">Metalloprotease</keyword>
<dbReference type="Gene3D" id="1.10.287.830">
    <property type="entry name" value="putative peptidase helix hairpin domain like"/>
    <property type="match status" value="1"/>
</dbReference>
<dbReference type="Gene3D" id="1.20.140.70">
    <property type="entry name" value="Oligopeptidase f, N-terminal domain"/>
    <property type="match status" value="1"/>
</dbReference>
<reference evidence="9" key="1">
    <citation type="submission" date="2023-04" db="EMBL/GenBank/DDBJ databases">
        <title>Completed genome of Mycoplasma lagogenitalium type strain 12MS.</title>
        <authorList>
            <person name="Spergser J."/>
        </authorList>
    </citation>
    <scope>NUCLEOTIDE SEQUENCE</scope>
    <source>
        <strain evidence="9">12MS</strain>
    </source>
</reference>
<evidence type="ECO:0000259" key="7">
    <source>
        <dbReference type="Pfam" id="PF01432"/>
    </source>
</evidence>
<dbReference type="InterPro" id="IPR045090">
    <property type="entry name" value="Pept_M3A_M3B"/>
</dbReference>
<comment type="similarity">
    <text evidence="6">Belongs to the peptidase M3B family.</text>
</comment>
<keyword evidence="1 6" id="KW-0645">Protease</keyword>
<dbReference type="RefSeq" id="WP_280101630.1">
    <property type="nucleotide sequence ID" value="NZ_CP122979.1"/>
</dbReference>
<dbReference type="InterPro" id="IPR013647">
    <property type="entry name" value="OligopepF_N_dom"/>
</dbReference>
<dbReference type="InterPro" id="IPR001567">
    <property type="entry name" value="Pept_M3A_M3B_dom"/>
</dbReference>
<feature type="domain" description="Peptidase M3A/M3B catalytic" evidence="7">
    <location>
        <begin position="201"/>
        <end position="588"/>
    </location>
</feature>
<dbReference type="CDD" id="cd09608">
    <property type="entry name" value="M3B_PepF"/>
    <property type="match status" value="1"/>
</dbReference>
<evidence type="ECO:0000256" key="3">
    <source>
        <dbReference type="ARBA" id="ARBA00022801"/>
    </source>
</evidence>
<feature type="domain" description="Oligopeptidase F N-terminal" evidence="8">
    <location>
        <begin position="119"/>
        <end position="180"/>
    </location>
</feature>
<gene>
    <name evidence="9" type="primary">pepF</name>
    <name evidence="9" type="ORF">QEG99_02520</name>
</gene>
<comment type="cofactor">
    <cofactor evidence="6">
        <name>Zn(2+)</name>
        <dbReference type="ChEBI" id="CHEBI:29105"/>
    </cofactor>
    <text evidence="6">Binds 1 zinc ion.</text>
</comment>
<dbReference type="Pfam" id="PF08439">
    <property type="entry name" value="Peptidase_M3_N"/>
    <property type="match status" value="1"/>
</dbReference>
<name>A0ABY8LSU4_9BACT</name>
<dbReference type="PANTHER" id="PTHR11804">
    <property type="entry name" value="PROTEASE M3 THIMET OLIGOPEPTIDASE-RELATED"/>
    <property type="match status" value="1"/>
</dbReference>
<evidence type="ECO:0000313" key="9">
    <source>
        <dbReference type="EMBL" id="WGI36329.1"/>
    </source>
</evidence>
<keyword evidence="10" id="KW-1185">Reference proteome</keyword>
<dbReference type="Pfam" id="PF01432">
    <property type="entry name" value="Peptidase_M3"/>
    <property type="match status" value="1"/>
</dbReference>
<evidence type="ECO:0000256" key="6">
    <source>
        <dbReference type="RuleBase" id="RU368091"/>
    </source>
</evidence>
<keyword evidence="3 6" id="KW-0378">Hydrolase</keyword>
<evidence type="ECO:0000256" key="2">
    <source>
        <dbReference type="ARBA" id="ARBA00022723"/>
    </source>
</evidence>
<sequence length="611" mass="73076">MKKYNKYNEIPEKYKFDLEDILKNKSIEKMIEELDFYTERLISNKDKQYENIENFLEYKKYYKEYKIFFYKIYNYISNKKNTNIVDPYINNLSGILTNKNAEFIKNLGSEENRFFQNIEKINVWKEDPRLKIYKKDIELSIENKQYKLDDKVENYLSQISKGEISLYETFSILKDSETKFKNVFVSKTKSQELNLGNYRQFLKNKNEDIRKQAYNNFLDAYLERKQTFASLLEQHLKNLSSLALSRGFNSLVEKEIYKDRVNKNLLKTVFEAVQKHKNLYDKYEKIQKKFFKLKYNKKMQKWDSSLPLVSVKQNYSVEEAQELLYKAVEPLGNEYLEKVKSAIEQRWVDYLPVQSKRSGAYSIGGHYEIDKKYILMNFDGTLDSVSTLAHEMGHSMHSWYSDKSQPFELADYPIFLAEIASIFNELMLFDYLFKNSKSDKFKFYLLEQSIKDFLGTVVRQCKWANYEYKLYEKIDLGQSVKGFEALEKIYVNVMNKYTDNEKEKIGNKSNIYAVIVPHYYYNFYVYKYAIGYIVANVFFQKYKEEGQKALELYINEFLSSGSKDLPLKILKDAQIDLYDQKIYEKAFKILSDKINLYKKLGERIFKNKRGE</sequence>
<dbReference type="InterPro" id="IPR004438">
    <property type="entry name" value="Peptidase_M3B"/>
</dbReference>